<evidence type="ECO:0008006" key="5">
    <source>
        <dbReference type="Google" id="ProtNLM"/>
    </source>
</evidence>
<reference evidence="4" key="2">
    <citation type="journal article" date="2011" name="MBio">
        <title>Novel metabolic attributes of the genus Cyanothece, comprising a group of unicellular nitrogen-fixing Cyanobacteria.</title>
        <authorList>
            <person name="Bandyopadhyay A."/>
            <person name="Elvitigala T."/>
            <person name="Welsh E."/>
            <person name="Stockel J."/>
            <person name="Liberton M."/>
            <person name="Min H."/>
            <person name="Sherman L.A."/>
            <person name="Pakrasi H.B."/>
        </authorList>
    </citation>
    <scope>NUCLEOTIDE SEQUENCE [LARGE SCALE GENOMIC DNA]</scope>
    <source>
        <strain evidence="4">PCC 7822</strain>
    </source>
</reference>
<dbReference type="Proteomes" id="UP000008206">
    <property type="component" value="Chromosome"/>
</dbReference>
<dbReference type="eggNOG" id="COG3179">
    <property type="taxonomic scope" value="Bacteria"/>
</dbReference>
<dbReference type="CAZy" id="GH19">
    <property type="family name" value="Glycoside Hydrolase Family 19"/>
</dbReference>
<sequence length="263" mass="30410">MNKYKTFLLTLVFLAGVFSSVFFWPRDVMAESRSLTAIVQTKAYKPDGSKVLNLSRGKTYGVSLVANAQDYWDVQLAGDAGRWKFKKADVDFHMGDYPLNLSDFKGGDRVSTIKAIVSECHRWGLLKSQCAYVLATAEHESNFQPVREAWWMGEAWRRQNLRYWPWYGRGYGQMTWDFNYRKYERLTGIKLTQKPDLALQPNLALYILVHGMKTGSFTGYSLENWINSKQTNFYKARMIVNGLDCAGQIAGRASYWYRQLTVY</sequence>
<evidence type="ECO:0000313" key="1">
    <source>
        <dbReference type="EMBL" id="ADN14584.1"/>
    </source>
</evidence>
<dbReference type="EMBL" id="CP002198">
    <property type="protein sequence ID" value="ADN16436.1"/>
    <property type="molecule type" value="Genomic_DNA"/>
</dbReference>
<dbReference type="AlphaFoldDB" id="E0UCM1"/>
<evidence type="ECO:0000313" key="3">
    <source>
        <dbReference type="EMBL" id="ADN16436.1"/>
    </source>
</evidence>
<accession>E0UCM1</accession>
<dbReference type="KEGG" id="cyj:Cyan7822_3265"/>
<dbReference type="SUPFAM" id="SSF53955">
    <property type="entry name" value="Lysozyme-like"/>
    <property type="match status" value="1"/>
</dbReference>
<dbReference type="HOGENOM" id="CLU_1056553_0_0_3"/>
<keyword evidence="4" id="KW-1185">Reference proteome</keyword>
<protein>
    <recommendedName>
        <fullName evidence="5">Carboxypeptidase</fullName>
    </recommendedName>
</protein>
<dbReference type="KEGG" id="cyj:Cyan7822_2613"/>
<dbReference type="RefSeq" id="WP_013322689.1">
    <property type="nucleotide sequence ID" value="NC_014501.1"/>
</dbReference>
<dbReference type="EMBL" id="CP002198">
    <property type="protein sequence ID" value="ADN15215.1"/>
    <property type="molecule type" value="Genomic_DNA"/>
</dbReference>
<organism evidence="2 4">
    <name type="scientific">Gloeothece verrucosa (strain PCC 7822)</name>
    <name type="common">Cyanothece sp. (strain PCC 7822)</name>
    <dbReference type="NCBI Taxonomy" id="497965"/>
    <lineage>
        <taxon>Bacteria</taxon>
        <taxon>Bacillati</taxon>
        <taxon>Cyanobacteriota</taxon>
        <taxon>Cyanophyceae</taxon>
        <taxon>Oscillatoriophycideae</taxon>
        <taxon>Chroococcales</taxon>
        <taxon>Aphanothecaceae</taxon>
        <taxon>Gloeothece</taxon>
        <taxon>Gloeothece verrucosa</taxon>
    </lineage>
</organism>
<evidence type="ECO:0000313" key="2">
    <source>
        <dbReference type="EMBL" id="ADN15215.1"/>
    </source>
</evidence>
<evidence type="ECO:0000313" key="4">
    <source>
        <dbReference type="Proteomes" id="UP000008206"/>
    </source>
</evidence>
<dbReference type="InterPro" id="IPR023346">
    <property type="entry name" value="Lysozyme-like_dom_sf"/>
</dbReference>
<dbReference type="KEGG" id="cyj:Cyan7822_4526"/>
<proteinExistence type="predicted"/>
<gene>
    <name evidence="1" type="ordered locus">Cyan7822_2613</name>
    <name evidence="2" type="ordered locus">Cyan7822_3265</name>
    <name evidence="3" type="ordered locus">Cyan7822_4526</name>
</gene>
<dbReference type="EMBL" id="CP002198">
    <property type="protein sequence ID" value="ADN14584.1"/>
    <property type="molecule type" value="Genomic_DNA"/>
</dbReference>
<reference evidence="2" key="1">
    <citation type="submission" date="2010-09" db="EMBL/GenBank/DDBJ databases">
        <title>Complete sequence of Chromosome of Cyanothece sp. PCC 7822.</title>
        <authorList>
            <consortium name="US DOE Joint Genome Institute"/>
            <person name="Lucas S."/>
            <person name="Copeland A."/>
            <person name="Lapidus A."/>
            <person name="Cheng J.-F."/>
            <person name="Bruce D."/>
            <person name="Goodwin L."/>
            <person name="Pitluck S."/>
            <person name="Saunders E."/>
            <person name="Brettin T."/>
            <person name="Detter J.C."/>
            <person name="Han C."/>
            <person name="Land M."/>
            <person name="Hauser L."/>
            <person name="Chang Y.-J."/>
            <person name="Jeffries C."/>
            <person name="Kyrpides N."/>
            <person name="Ivanova N."/>
            <person name="Mikhailova N."/>
            <person name="Pakrasi H."/>
            <person name="Sherman L."/>
            <person name="Woyke T."/>
        </authorList>
    </citation>
    <scope>NUCLEOTIDE SEQUENCE</scope>
    <source>
        <strain evidence="2">PCC 7822</strain>
    </source>
</reference>
<dbReference type="STRING" id="497965.Cyan7822_2613"/>
<dbReference type="Gene3D" id="1.10.530.10">
    <property type="match status" value="1"/>
</dbReference>
<name>E0UCM1_GLOV7</name>